<evidence type="ECO:0000313" key="2">
    <source>
        <dbReference type="Proteomes" id="UP001520878"/>
    </source>
</evidence>
<evidence type="ECO:0000313" key="1">
    <source>
        <dbReference type="EMBL" id="MCC2615956.1"/>
    </source>
</evidence>
<proteinExistence type="predicted"/>
<protein>
    <submittedName>
        <fullName evidence="1">Uncharacterized protein</fullName>
    </submittedName>
</protein>
<dbReference type="EMBL" id="JAJEWP010000001">
    <property type="protein sequence ID" value="MCC2615956.1"/>
    <property type="molecule type" value="Genomic_DNA"/>
</dbReference>
<reference evidence="1 2" key="1">
    <citation type="submission" date="2021-10" db="EMBL/GenBank/DDBJ databases">
        <title>Draft genome of Aestuariibacter halophilus JC2043.</title>
        <authorList>
            <person name="Emsley S.A."/>
            <person name="Pfannmuller K.M."/>
            <person name="Ushijima B."/>
            <person name="Saw J.H."/>
            <person name="Videau P."/>
        </authorList>
    </citation>
    <scope>NUCLEOTIDE SEQUENCE [LARGE SCALE GENOMIC DNA]</scope>
    <source>
        <strain evidence="1 2">JC2043</strain>
    </source>
</reference>
<keyword evidence="2" id="KW-1185">Reference proteome</keyword>
<dbReference type="Proteomes" id="UP001520878">
    <property type="component" value="Unassembled WGS sequence"/>
</dbReference>
<gene>
    <name evidence="1" type="ORF">LJ739_06855</name>
</gene>
<organism evidence="1 2">
    <name type="scientific">Fluctibacter halophilus</name>
    <dbReference type="NCBI Taxonomy" id="226011"/>
    <lineage>
        <taxon>Bacteria</taxon>
        <taxon>Pseudomonadati</taxon>
        <taxon>Pseudomonadota</taxon>
        <taxon>Gammaproteobacteria</taxon>
        <taxon>Alteromonadales</taxon>
        <taxon>Alteromonadaceae</taxon>
        <taxon>Fluctibacter</taxon>
    </lineage>
</organism>
<accession>A0ABS8G758</accession>
<name>A0ABS8G758_9ALTE</name>
<comment type="caution">
    <text evidence="1">The sequence shown here is derived from an EMBL/GenBank/DDBJ whole genome shotgun (WGS) entry which is preliminary data.</text>
</comment>
<sequence length="68" mass="7722">MTQTAKIDKSEHQGYAFGRADGGIVYMQIGHPNEEKRVVAFNEFQFRQFIRDAQAMASADLAEVLCRK</sequence>
<dbReference type="RefSeq" id="WP_229158427.1">
    <property type="nucleotide sequence ID" value="NZ_JAJEWP010000001.1"/>
</dbReference>